<dbReference type="EMBL" id="CP017476">
    <property type="protein sequence ID" value="AOW13016.1"/>
    <property type="molecule type" value="Genomic_DNA"/>
</dbReference>
<evidence type="ECO:0000313" key="4">
    <source>
        <dbReference type="Proteomes" id="UP000185680"/>
    </source>
</evidence>
<evidence type="ECO:0008006" key="5">
    <source>
        <dbReference type="Google" id="ProtNLM"/>
    </source>
</evidence>
<organism evidence="1 4">
    <name type="scientific">Hydrogenophaga crassostreae</name>
    <dbReference type="NCBI Taxonomy" id="1763535"/>
    <lineage>
        <taxon>Bacteria</taxon>
        <taxon>Pseudomonadati</taxon>
        <taxon>Pseudomonadota</taxon>
        <taxon>Betaproteobacteria</taxon>
        <taxon>Burkholderiales</taxon>
        <taxon>Comamonadaceae</taxon>
        <taxon>Hydrogenophaga</taxon>
    </lineage>
</organism>
<dbReference type="KEGG" id="hyl:LPB072_09320"/>
<accession>A0A162N589</accession>
<reference evidence="2 3" key="1">
    <citation type="submission" date="2016-02" db="EMBL/GenBank/DDBJ databases">
        <title>Draft genome sequence of Hydrogenophaga sp. LPB0072.</title>
        <authorList>
            <person name="Shin S.-K."/>
            <person name="Yi H."/>
        </authorList>
    </citation>
    <scope>NUCLEOTIDE SEQUENCE [LARGE SCALE GENOMIC DNA]</scope>
    <source>
        <strain evidence="2 3">LPB0072</strain>
    </source>
</reference>
<dbReference type="InterPro" id="IPR021317">
    <property type="entry name" value="DUF2917"/>
</dbReference>
<dbReference type="Pfam" id="PF11142">
    <property type="entry name" value="DUF2917"/>
    <property type="match status" value="1"/>
</dbReference>
<evidence type="ECO:0000313" key="1">
    <source>
        <dbReference type="EMBL" id="AOW13016.1"/>
    </source>
</evidence>
<protein>
    <recommendedName>
        <fullName evidence="5">DUF2917 domain-containing protein</fullName>
    </recommendedName>
</protein>
<dbReference type="EMBL" id="LVWD01000034">
    <property type="protein sequence ID" value="OAD40200.1"/>
    <property type="molecule type" value="Genomic_DNA"/>
</dbReference>
<name>A0A162N589_9BURK</name>
<gene>
    <name evidence="1" type="ORF">LPB072_09320</name>
    <name evidence="2" type="ORF">LPB72_18815</name>
</gene>
<dbReference type="RefSeq" id="WP_066094564.1">
    <property type="nucleotide sequence ID" value="NZ_CP017476.1"/>
</dbReference>
<proteinExistence type="predicted"/>
<dbReference type="OrthoDB" id="8912701at2"/>
<reference evidence="1 4" key="2">
    <citation type="submission" date="2016-10" db="EMBL/GenBank/DDBJ databases">
        <title>Hydorgenophaga sp. LPB0072 isolated from gastropod.</title>
        <authorList>
            <person name="Kim E."/>
            <person name="Yi H."/>
        </authorList>
    </citation>
    <scope>NUCLEOTIDE SEQUENCE [LARGE SCALE GENOMIC DNA]</scope>
    <source>
        <strain evidence="1 4">LPB0072</strain>
    </source>
</reference>
<evidence type="ECO:0000313" key="3">
    <source>
        <dbReference type="Proteomes" id="UP000185657"/>
    </source>
</evidence>
<dbReference type="Proteomes" id="UP000185680">
    <property type="component" value="Chromosome"/>
</dbReference>
<dbReference type="AlphaFoldDB" id="A0A162N589"/>
<sequence>MHIPAPTTRLLPRQTRLIHASEGLRIRVVTGRLWLTQPGAAQDLFLGPGEAVDLLQDWVLVEADASPRQGASESAGFSAYEVHPCAAPAAPPLLRQALLASGLLKWLARASGKPGFAPRRTATP</sequence>
<evidence type="ECO:0000313" key="2">
    <source>
        <dbReference type="EMBL" id="OAD40200.1"/>
    </source>
</evidence>
<dbReference type="Proteomes" id="UP000185657">
    <property type="component" value="Unassembled WGS sequence"/>
</dbReference>
<keyword evidence="3" id="KW-1185">Reference proteome</keyword>